<keyword evidence="3 5" id="KW-1133">Transmembrane helix</keyword>
<evidence type="ECO:0008006" key="8">
    <source>
        <dbReference type="Google" id="ProtNLM"/>
    </source>
</evidence>
<reference evidence="6 7" key="1">
    <citation type="submission" date="2018-06" db="EMBL/GenBank/DDBJ databases">
        <title>Extensive metabolic versatility and redundancy in microbially diverse, dynamic hydrothermal sediments.</title>
        <authorList>
            <person name="Dombrowski N."/>
            <person name="Teske A."/>
            <person name="Baker B.J."/>
        </authorList>
    </citation>
    <scope>NUCLEOTIDE SEQUENCE [LARGE SCALE GENOMIC DNA]</scope>
    <source>
        <strain evidence="6">B20_G2</strain>
    </source>
</reference>
<feature type="transmembrane region" description="Helical" evidence="5">
    <location>
        <begin position="128"/>
        <end position="154"/>
    </location>
</feature>
<protein>
    <recommendedName>
        <fullName evidence="8">TIGR00267 family protein</fullName>
    </recommendedName>
</protein>
<keyword evidence="2 5" id="KW-0812">Transmembrane</keyword>
<keyword evidence="4 5" id="KW-0472">Membrane</keyword>
<dbReference type="Pfam" id="PF01988">
    <property type="entry name" value="VIT1"/>
    <property type="match status" value="1"/>
</dbReference>
<evidence type="ECO:0000256" key="2">
    <source>
        <dbReference type="ARBA" id="ARBA00022692"/>
    </source>
</evidence>
<feature type="transmembrane region" description="Helical" evidence="5">
    <location>
        <begin position="160"/>
        <end position="179"/>
    </location>
</feature>
<dbReference type="InterPro" id="IPR008217">
    <property type="entry name" value="Ccc1_fam"/>
</dbReference>
<evidence type="ECO:0000256" key="5">
    <source>
        <dbReference type="SAM" id="Phobius"/>
    </source>
</evidence>
<sequence>MGGEEESDSLSFLEALEEKADNLRYYIKLSGVSEIARRYFVMNAFDGAVTMLGVLIGAIIGGGLSPKIILATGLGAGIAMGVSGFFGAYLAEEAERTRRIKQLERALHIDLDDSVIERAARVAAIMAAFIDALSPVMATIVTLIPIILAVFGIIEAWTAIITSIATILVLLTILGLFLGKISGERILYYSIATTCAGLVTGLLGLLLHVLFSL</sequence>
<evidence type="ECO:0000256" key="3">
    <source>
        <dbReference type="ARBA" id="ARBA00022989"/>
    </source>
</evidence>
<dbReference type="GO" id="GO:0030026">
    <property type="term" value="P:intracellular manganese ion homeostasis"/>
    <property type="evidence" value="ECO:0007669"/>
    <property type="project" value="InterPro"/>
</dbReference>
<evidence type="ECO:0000313" key="7">
    <source>
        <dbReference type="Proteomes" id="UP000269499"/>
    </source>
</evidence>
<feature type="transmembrane region" description="Helical" evidence="5">
    <location>
        <begin position="68"/>
        <end position="91"/>
    </location>
</feature>
<comment type="subcellular location">
    <subcellularLocation>
        <location evidence="1">Endomembrane system</location>
        <topology evidence="1">Multi-pass membrane protein</topology>
    </subcellularLocation>
</comment>
<proteinExistence type="predicted"/>
<name>A0A497F084_9CREN</name>
<dbReference type="EMBL" id="QMRA01000101">
    <property type="protein sequence ID" value="RLE52729.1"/>
    <property type="molecule type" value="Genomic_DNA"/>
</dbReference>
<evidence type="ECO:0000313" key="6">
    <source>
        <dbReference type="EMBL" id="RLE52729.1"/>
    </source>
</evidence>
<evidence type="ECO:0000256" key="4">
    <source>
        <dbReference type="ARBA" id="ARBA00023136"/>
    </source>
</evidence>
<feature type="transmembrane region" description="Helical" evidence="5">
    <location>
        <begin position="39"/>
        <end position="62"/>
    </location>
</feature>
<comment type="caution">
    <text evidence="6">The sequence shown here is derived from an EMBL/GenBank/DDBJ whole genome shotgun (WGS) entry which is preliminary data.</text>
</comment>
<organism evidence="6 7">
    <name type="scientific">Thermoproteota archaeon</name>
    <dbReference type="NCBI Taxonomy" id="2056631"/>
    <lineage>
        <taxon>Archaea</taxon>
        <taxon>Thermoproteota</taxon>
    </lineage>
</organism>
<accession>A0A497F084</accession>
<dbReference type="GO" id="GO:0005384">
    <property type="term" value="F:manganese ion transmembrane transporter activity"/>
    <property type="evidence" value="ECO:0007669"/>
    <property type="project" value="InterPro"/>
</dbReference>
<dbReference type="GO" id="GO:0012505">
    <property type="term" value="C:endomembrane system"/>
    <property type="evidence" value="ECO:0007669"/>
    <property type="project" value="UniProtKB-SubCell"/>
</dbReference>
<dbReference type="AlphaFoldDB" id="A0A497F084"/>
<evidence type="ECO:0000256" key="1">
    <source>
        <dbReference type="ARBA" id="ARBA00004127"/>
    </source>
</evidence>
<gene>
    <name evidence="6" type="ORF">DRJ26_04350</name>
</gene>
<feature type="transmembrane region" description="Helical" evidence="5">
    <location>
        <begin position="186"/>
        <end position="211"/>
    </location>
</feature>
<dbReference type="Proteomes" id="UP000269499">
    <property type="component" value="Unassembled WGS sequence"/>
</dbReference>